<sequence>MDATEINGNSQIIDNPSQKMVGILQTPQNPFKSWENIANNQEFYSPSQALCRPQYTLPLKQNASFSQLEESTKLSNITLEQRKQIQLNPSQQVREVSQLANNYFLPHFHQPEACCPQYQQPYTYLHTGTHQDIYNGSRLAPKGGMPLESTNMDYNRDMISHSNTQAMISVDRNNQILPNHIGKQNDIMNEPDDNSMQPKNQAVEKNRISVCERPVNKNKSIKEEEVLPMKIGNKFVLPKSSTNGVQKSSRKQKPKKKYDLLKMKDAELKILVSQKLKDEEFVKFVERLDKIVSQP</sequence>
<name>A0A0V1Q3D8_9ASCO</name>
<comment type="caution">
    <text evidence="2">The sequence shown here is derived from an EMBL/GenBank/DDBJ whole genome shotgun (WGS) entry which is preliminary data.</text>
</comment>
<evidence type="ECO:0000313" key="2">
    <source>
        <dbReference type="EMBL" id="KSA03016.1"/>
    </source>
</evidence>
<dbReference type="AlphaFoldDB" id="A0A0V1Q3D8"/>
<protein>
    <submittedName>
        <fullName evidence="2">Uncharacterized protein</fullName>
    </submittedName>
</protein>
<proteinExistence type="predicted"/>
<reference evidence="2 3" key="1">
    <citation type="submission" date="2015-11" db="EMBL/GenBank/DDBJ databases">
        <title>The genome of Debaryomyces fabryi.</title>
        <authorList>
            <person name="Tafer H."/>
            <person name="Lopandic K."/>
        </authorList>
    </citation>
    <scope>NUCLEOTIDE SEQUENCE [LARGE SCALE GENOMIC DNA]</scope>
    <source>
        <strain evidence="2 3">CBS 789</strain>
    </source>
</reference>
<dbReference type="EMBL" id="LMYN01000016">
    <property type="protein sequence ID" value="KSA03016.1"/>
    <property type="molecule type" value="Genomic_DNA"/>
</dbReference>
<evidence type="ECO:0000256" key="1">
    <source>
        <dbReference type="SAM" id="MobiDB-lite"/>
    </source>
</evidence>
<accession>A0A0V1Q3D8</accession>
<dbReference type="Proteomes" id="UP000054251">
    <property type="component" value="Unassembled WGS sequence"/>
</dbReference>
<keyword evidence="3" id="KW-1185">Reference proteome</keyword>
<evidence type="ECO:0000313" key="3">
    <source>
        <dbReference type="Proteomes" id="UP000054251"/>
    </source>
</evidence>
<organism evidence="2 3">
    <name type="scientific">Debaryomyces fabryi</name>
    <dbReference type="NCBI Taxonomy" id="58627"/>
    <lineage>
        <taxon>Eukaryota</taxon>
        <taxon>Fungi</taxon>
        <taxon>Dikarya</taxon>
        <taxon>Ascomycota</taxon>
        <taxon>Saccharomycotina</taxon>
        <taxon>Pichiomycetes</taxon>
        <taxon>Debaryomycetaceae</taxon>
        <taxon>Debaryomyces</taxon>
    </lineage>
</organism>
<feature type="region of interest" description="Disordered" evidence="1">
    <location>
        <begin position="237"/>
        <end position="257"/>
    </location>
</feature>
<dbReference type="RefSeq" id="XP_015469118.1">
    <property type="nucleotide sequence ID" value="XM_015610101.1"/>
</dbReference>
<dbReference type="GeneID" id="26838280"/>
<gene>
    <name evidence="2" type="ORF">AC631_01271</name>
</gene>